<dbReference type="RefSeq" id="WP_269033816.1">
    <property type="nucleotide sequence ID" value="NZ_CP114040.1"/>
</dbReference>
<dbReference type="Proteomes" id="UP001164459">
    <property type="component" value="Chromosome"/>
</dbReference>
<keyword evidence="2" id="KW-1185">Reference proteome</keyword>
<protein>
    <submittedName>
        <fullName evidence="1">Uncharacterized protein</fullName>
    </submittedName>
</protein>
<organism evidence="1 2">
    <name type="scientific">Nannocystis punicea</name>
    <dbReference type="NCBI Taxonomy" id="2995304"/>
    <lineage>
        <taxon>Bacteria</taxon>
        <taxon>Pseudomonadati</taxon>
        <taxon>Myxococcota</taxon>
        <taxon>Polyangia</taxon>
        <taxon>Nannocystales</taxon>
        <taxon>Nannocystaceae</taxon>
        <taxon>Nannocystis</taxon>
    </lineage>
</organism>
<dbReference type="EMBL" id="CP114040">
    <property type="protein sequence ID" value="WAS91453.1"/>
    <property type="molecule type" value="Genomic_DNA"/>
</dbReference>
<sequence length="68" mass="7344">MSGERDDSRVVADGHAAAAAWPAGFSSLVQEARSGRMVAGRRVKSLQVNALGRRGAGRRWLQRRRAAV</sequence>
<gene>
    <name evidence="1" type="ORF">O0S08_35165</name>
</gene>
<name>A0ABY7GWT9_9BACT</name>
<reference evidence="1" key="1">
    <citation type="submission" date="2022-11" db="EMBL/GenBank/DDBJ databases">
        <title>Minimal conservation of predation-associated metabolite biosynthetic gene clusters underscores biosynthetic potential of Myxococcota including descriptions for ten novel species: Archangium lansinium sp. nov., Myxococcus landrumus sp. nov., Nannocystis bai.</title>
        <authorList>
            <person name="Ahearne A."/>
            <person name="Stevens C."/>
            <person name="Dowd S."/>
        </authorList>
    </citation>
    <scope>NUCLEOTIDE SEQUENCE</scope>
    <source>
        <strain evidence="1">Fl3</strain>
    </source>
</reference>
<proteinExistence type="predicted"/>
<accession>A0ABY7GWT9</accession>
<evidence type="ECO:0000313" key="2">
    <source>
        <dbReference type="Proteomes" id="UP001164459"/>
    </source>
</evidence>
<evidence type="ECO:0000313" key="1">
    <source>
        <dbReference type="EMBL" id="WAS91453.1"/>
    </source>
</evidence>